<keyword evidence="1" id="KW-0472">Membrane</keyword>
<dbReference type="RefSeq" id="WP_044939601.1">
    <property type="nucleotide sequence ID" value="NZ_KN174162.1"/>
</dbReference>
<reference evidence="2 3" key="1">
    <citation type="submission" date="2011-08" db="EMBL/GenBank/DDBJ databases">
        <title>The Genome Sequence of Clostridium orbiscindens 1_3_50AFAA.</title>
        <authorList>
            <consortium name="The Broad Institute Genome Sequencing Platform"/>
            <person name="Earl A."/>
            <person name="Ward D."/>
            <person name="Feldgarden M."/>
            <person name="Gevers D."/>
            <person name="Daigneault M."/>
            <person name="Strauss J."/>
            <person name="Allen-Vercoe E."/>
            <person name="Young S.K."/>
            <person name="Zeng Q."/>
            <person name="Gargeya S."/>
            <person name="Fitzgerald M."/>
            <person name="Haas B."/>
            <person name="Abouelleil A."/>
            <person name="Alvarado L."/>
            <person name="Arachchi H.M."/>
            <person name="Berlin A."/>
            <person name="Brown A."/>
            <person name="Chapman S.B."/>
            <person name="Chen Z."/>
            <person name="Dunbar C."/>
            <person name="Freedman E."/>
            <person name="Gearin G."/>
            <person name="Gellesch M."/>
            <person name="Goldberg J."/>
            <person name="Griggs A."/>
            <person name="Gujja S."/>
            <person name="Heiman D."/>
            <person name="Howarth C."/>
            <person name="Larson L."/>
            <person name="Lui A."/>
            <person name="MacDonald P.J.P."/>
            <person name="Montmayeur A."/>
            <person name="Murphy C."/>
            <person name="Neiman D."/>
            <person name="Pearson M."/>
            <person name="Priest M."/>
            <person name="Roberts A."/>
            <person name="Saif S."/>
            <person name="Shea T."/>
            <person name="Shenoy N."/>
            <person name="Sisk P."/>
            <person name="Stolte C."/>
            <person name="Sykes S."/>
            <person name="Wortman J."/>
            <person name="Nusbaum C."/>
            <person name="Birren B."/>
        </authorList>
    </citation>
    <scope>NUCLEOTIDE SEQUENCE [LARGE SCALE GENOMIC DNA]</scope>
    <source>
        <strain evidence="2 3">1_3_50AFAA</strain>
    </source>
</reference>
<sequence>MIQLQVCFCLLGLALAALGVAMLLRPQRLRRALRRLDARLWKWTGRRLAWSRLAGSGLLLLGTVLFLVLLAALLLRALY</sequence>
<evidence type="ECO:0000256" key="1">
    <source>
        <dbReference type="SAM" id="Phobius"/>
    </source>
</evidence>
<name>A0A096BBQ4_FLAPL</name>
<evidence type="ECO:0000313" key="3">
    <source>
        <dbReference type="Proteomes" id="UP000029585"/>
    </source>
</evidence>
<organism evidence="2 3">
    <name type="scientific">Flavonifractor plautii 1_3_50AFAA</name>
    <dbReference type="NCBI Taxonomy" id="742738"/>
    <lineage>
        <taxon>Bacteria</taxon>
        <taxon>Bacillati</taxon>
        <taxon>Bacillota</taxon>
        <taxon>Clostridia</taxon>
        <taxon>Eubacteriales</taxon>
        <taxon>Oscillospiraceae</taxon>
        <taxon>Flavonifractor</taxon>
    </lineage>
</organism>
<dbReference type="EMBL" id="ADLO01000040">
    <property type="protein sequence ID" value="KGF56486.1"/>
    <property type="molecule type" value="Genomic_DNA"/>
</dbReference>
<evidence type="ECO:0000313" key="2">
    <source>
        <dbReference type="EMBL" id="KGF56486.1"/>
    </source>
</evidence>
<gene>
    <name evidence="2" type="ORF">HMPREF9460_00986</name>
</gene>
<dbReference type="HOGENOM" id="CLU_2601516_0_0_9"/>
<keyword evidence="3" id="KW-1185">Reference proteome</keyword>
<proteinExistence type="predicted"/>
<dbReference type="PATRIC" id="fig|742738.3.peg.1021"/>
<keyword evidence="1" id="KW-0812">Transmembrane</keyword>
<accession>A0A096BBQ4</accession>
<comment type="caution">
    <text evidence="2">The sequence shown here is derived from an EMBL/GenBank/DDBJ whole genome shotgun (WGS) entry which is preliminary data.</text>
</comment>
<keyword evidence="1" id="KW-1133">Transmembrane helix</keyword>
<dbReference type="Proteomes" id="UP000029585">
    <property type="component" value="Unassembled WGS sequence"/>
</dbReference>
<protein>
    <submittedName>
        <fullName evidence="2">Uncharacterized protein</fullName>
    </submittedName>
</protein>
<feature type="transmembrane region" description="Helical" evidence="1">
    <location>
        <begin position="50"/>
        <end position="75"/>
    </location>
</feature>
<dbReference type="AlphaFoldDB" id="A0A096BBQ4"/>